<dbReference type="SUPFAM" id="SSF55785">
    <property type="entry name" value="PYP-like sensor domain (PAS domain)"/>
    <property type="match status" value="1"/>
</dbReference>
<dbReference type="PROSITE" id="PS50885">
    <property type="entry name" value="HAMP"/>
    <property type="match status" value="1"/>
</dbReference>
<dbReference type="InterPro" id="IPR036890">
    <property type="entry name" value="HATPase_C_sf"/>
</dbReference>
<evidence type="ECO:0000313" key="13">
    <source>
        <dbReference type="EMBL" id="SEN91357.1"/>
    </source>
</evidence>
<dbReference type="RefSeq" id="WP_089921348.1">
    <property type="nucleotide sequence ID" value="NZ_FOBB01000015.1"/>
</dbReference>
<evidence type="ECO:0000256" key="4">
    <source>
        <dbReference type="ARBA" id="ARBA00022553"/>
    </source>
</evidence>
<dbReference type="CDD" id="cd06225">
    <property type="entry name" value="HAMP"/>
    <property type="match status" value="1"/>
</dbReference>
<feature type="domain" description="Histidine kinase" evidence="11">
    <location>
        <begin position="226"/>
        <end position="432"/>
    </location>
</feature>
<comment type="catalytic activity">
    <reaction evidence="1">
        <text>ATP + protein L-histidine = ADP + protein N-phospho-L-histidine.</text>
        <dbReference type="EC" id="2.7.13.3"/>
    </reaction>
</comment>
<name>A0A1H8KEZ5_9BACT</name>
<feature type="transmembrane region" description="Helical" evidence="10">
    <location>
        <begin position="7"/>
        <end position="25"/>
    </location>
</feature>
<dbReference type="EMBL" id="FOBB01000015">
    <property type="protein sequence ID" value="SEN91357.1"/>
    <property type="molecule type" value="Genomic_DNA"/>
</dbReference>
<proteinExistence type="predicted"/>
<keyword evidence="6" id="KW-0547">Nucleotide-binding</keyword>
<evidence type="ECO:0000256" key="10">
    <source>
        <dbReference type="SAM" id="Phobius"/>
    </source>
</evidence>
<dbReference type="InterPro" id="IPR003594">
    <property type="entry name" value="HATPase_dom"/>
</dbReference>
<sequence>MKIRTKFILVIVLVHALLAALNILLMRERPYLFLFIECLTVLSVWISVHLMRSFIKPLELIIRGVESIRERDFNVRLAKVGQYEMDLLIDVYNKMLDQLKAEGVMQQEKNLLLAKLINASPAGIILLDYREQVSMINPAAAALLQVTPAVVTGMLLAQMDNVLAQRLGTLETDRSEVVQIDGVKLLKCTKAGFLNQGYFNHFILIEELTDEVFRLEKRAYEKVIRIMSHEINNSIGAINSILDSCLNYKEQLAPADRDDYVNALTIARERNVKLSTSMSDLAGVVSLPLPVKSRCDVNALLKKVHALLYYHYRNLPIEWIWELDPVPLEVELDEYQVELVLINIFKNAVEAITGKGYIIIRTDHAAQTLAVYDSGNGLSADTATGIFFPFFTNKKNGKGVGLTLSREILNNHGFAFSLKSRDQLTEFMISFN</sequence>
<keyword evidence="8" id="KW-0067">ATP-binding</keyword>
<protein>
    <recommendedName>
        <fullName evidence="3">histidine kinase</fullName>
        <ecNumber evidence="3">2.7.13.3</ecNumber>
    </recommendedName>
</protein>
<dbReference type="SUPFAM" id="SSF55874">
    <property type="entry name" value="ATPase domain of HSP90 chaperone/DNA topoisomerase II/histidine kinase"/>
    <property type="match status" value="1"/>
</dbReference>
<dbReference type="InterPro" id="IPR000014">
    <property type="entry name" value="PAS"/>
</dbReference>
<keyword evidence="10" id="KW-0472">Membrane</keyword>
<dbReference type="InterPro" id="IPR005467">
    <property type="entry name" value="His_kinase_dom"/>
</dbReference>
<keyword evidence="7" id="KW-0418">Kinase</keyword>
<keyword evidence="4" id="KW-0597">Phosphoprotein</keyword>
<dbReference type="InterPro" id="IPR003660">
    <property type="entry name" value="HAMP_dom"/>
</dbReference>
<keyword evidence="14" id="KW-1185">Reference proteome</keyword>
<dbReference type="Gene3D" id="3.30.450.20">
    <property type="entry name" value="PAS domain"/>
    <property type="match status" value="1"/>
</dbReference>
<evidence type="ECO:0000256" key="6">
    <source>
        <dbReference type="ARBA" id="ARBA00022741"/>
    </source>
</evidence>
<dbReference type="Pfam" id="PF00672">
    <property type="entry name" value="HAMP"/>
    <property type="match status" value="1"/>
</dbReference>
<dbReference type="PANTHER" id="PTHR43065:SF10">
    <property type="entry name" value="PEROXIDE STRESS-ACTIVATED HISTIDINE KINASE MAK3"/>
    <property type="match status" value="1"/>
</dbReference>
<keyword evidence="10" id="KW-0812">Transmembrane</keyword>
<organism evidence="13 14">
    <name type="scientific">Chitinophaga rupis</name>
    <dbReference type="NCBI Taxonomy" id="573321"/>
    <lineage>
        <taxon>Bacteria</taxon>
        <taxon>Pseudomonadati</taxon>
        <taxon>Bacteroidota</taxon>
        <taxon>Chitinophagia</taxon>
        <taxon>Chitinophagales</taxon>
        <taxon>Chitinophagaceae</taxon>
        <taxon>Chitinophaga</taxon>
    </lineage>
</organism>
<dbReference type="SMART" id="SM00304">
    <property type="entry name" value="HAMP"/>
    <property type="match status" value="1"/>
</dbReference>
<evidence type="ECO:0000256" key="3">
    <source>
        <dbReference type="ARBA" id="ARBA00012438"/>
    </source>
</evidence>
<evidence type="ECO:0000256" key="7">
    <source>
        <dbReference type="ARBA" id="ARBA00022777"/>
    </source>
</evidence>
<dbReference type="AlphaFoldDB" id="A0A1H8KEZ5"/>
<evidence type="ECO:0000256" key="1">
    <source>
        <dbReference type="ARBA" id="ARBA00000085"/>
    </source>
</evidence>
<evidence type="ECO:0000259" key="11">
    <source>
        <dbReference type="PROSITE" id="PS50109"/>
    </source>
</evidence>
<dbReference type="EC" id="2.7.13.3" evidence="3"/>
<dbReference type="SMART" id="SM00387">
    <property type="entry name" value="HATPase_c"/>
    <property type="match status" value="1"/>
</dbReference>
<keyword evidence="9" id="KW-0902">Two-component regulatory system</keyword>
<keyword evidence="5" id="KW-0808">Transferase</keyword>
<evidence type="ECO:0000256" key="5">
    <source>
        <dbReference type="ARBA" id="ARBA00022679"/>
    </source>
</evidence>
<dbReference type="Gene3D" id="3.30.565.10">
    <property type="entry name" value="Histidine kinase-like ATPase, C-terminal domain"/>
    <property type="match status" value="1"/>
</dbReference>
<gene>
    <name evidence="13" type="ORF">SAMN04488505_11518</name>
</gene>
<reference evidence="13 14" key="1">
    <citation type="submission" date="2016-10" db="EMBL/GenBank/DDBJ databases">
        <authorList>
            <person name="de Groot N.N."/>
        </authorList>
    </citation>
    <scope>NUCLEOTIDE SEQUENCE [LARGE SCALE GENOMIC DNA]</scope>
    <source>
        <strain evidence="13 14">DSM 21039</strain>
    </source>
</reference>
<dbReference type="PANTHER" id="PTHR43065">
    <property type="entry name" value="SENSOR HISTIDINE KINASE"/>
    <property type="match status" value="1"/>
</dbReference>
<evidence type="ECO:0000313" key="14">
    <source>
        <dbReference type="Proteomes" id="UP000198984"/>
    </source>
</evidence>
<dbReference type="Pfam" id="PF13188">
    <property type="entry name" value="PAS_8"/>
    <property type="match status" value="1"/>
</dbReference>
<evidence type="ECO:0000256" key="8">
    <source>
        <dbReference type="ARBA" id="ARBA00022840"/>
    </source>
</evidence>
<accession>A0A1H8KEZ5</accession>
<comment type="subcellular location">
    <subcellularLocation>
        <location evidence="2">Membrane</location>
    </subcellularLocation>
</comment>
<evidence type="ECO:0000256" key="2">
    <source>
        <dbReference type="ARBA" id="ARBA00004370"/>
    </source>
</evidence>
<dbReference type="GO" id="GO:0000160">
    <property type="term" value="P:phosphorelay signal transduction system"/>
    <property type="evidence" value="ECO:0007669"/>
    <property type="project" value="UniProtKB-KW"/>
</dbReference>
<dbReference type="Gene3D" id="6.10.340.10">
    <property type="match status" value="1"/>
</dbReference>
<dbReference type="PRINTS" id="PR00344">
    <property type="entry name" value="BCTRLSENSOR"/>
</dbReference>
<dbReference type="GO" id="GO:0004673">
    <property type="term" value="F:protein histidine kinase activity"/>
    <property type="evidence" value="ECO:0007669"/>
    <property type="project" value="UniProtKB-EC"/>
</dbReference>
<dbReference type="Pfam" id="PF02518">
    <property type="entry name" value="HATPase_c"/>
    <property type="match status" value="1"/>
</dbReference>
<dbReference type="Proteomes" id="UP000198984">
    <property type="component" value="Unassembled WGS sequence"/>
</dbReference>
<feature type="domain" description="HAMP" evidence="12">
    <location>
        <begin position="52"/>
        <end position="104"/>
    </location>
</feature>
<evidence type="ECO:0000259" key="12">
    <source>
        <dbReference type="PROSITE" id="PS50885"/>
    </source>
</evidence>
<evidence type="ECO:0000256" key="9">
    <source>
        <dbReference type="ARBA" id="ARBA00023012"/>
    </source>
</evidence>
<dbReference type="STRING" id="573321.SAMN04488505_11518"/>
<dbReference type="OrthoDB" id="1931120at2"/>
<dbReference type="InterPro" id="IPR035965">
    <property type="entry name" value="PAS-like_dom_sf"/>
</dbReference>
<dbReference type="InterPro" id="IPR004358">
    <property type="entry name" value="Sig_transdc_His_kin-like_C"/>
</dbReference>
<dbReference type="PROSITE" id="PS50109">
    <property type="entry name" value="HIS_KIN"/>
    <property type="match status" value="1"/>
</dbReference>
<dbReference type="GO" id="GO:0016020">
    <property type="term" value="C:membrane"/>
    <property type="evidence" value="ECO:0007669"/>
    <property type="project" value="UniProtKB-SubCell"/>
</dbReference>
<dbReference type="GO" id="GO:0005524">
    <property type="term" value="F:ATP binding"/>
    <property type="evidence" value="ECO:0007669"/>
    <property type="project" value="UniProtKB-KW"/>
</dbReference>
<keyword evidence="10" id="KW-1133">Transmembrane helix</keyword>